<comment type="caution">
    <text evidence="2">The sequence shown here is derived from an EMBL/GenBank/DDBJ whole genome shotgun (WGS) entry which is preliminary data.</text>
</comment>
<protein>
    <submittedName>
        <fullName evidence="2">Alpha/beta hydrolase</fullName>
    </submittedName>
</protein>
<dbReference type="GO" id="GO:0016020">
    <property type="term" value="C:membrane"/>
    <property type="evidence" value="ECO:0007669"/>
    <property type="project" value="TreeGrafter"/>
</dbReference>
<organism evidence="2 3">
    <name type="scientific">Dawidia cretensis</name>
    <dbReference type="NCBI Taxonomy" id="2782350"/>
    <lineage>
        <taxon>Bacteria</taxon>
        <taxon>Pseudomonadati</taxon>
        <taxon>Bacteroidota</taxon>
        <taxon>Cytophagia</taxon>
        <taxon>Cytophagales</taxon>
        <taxon>Chryseotaleaceae</taxon>
        <taxon>Dawidia</taxon>
    </lineage>
</organism>
<dbReference type="AlphaFoldDB" id="A0AAP2GWW5"/>
<dbReference type="Proteomes" id="UP001319080">
    <property type="component" value="Unassembled WGS sequence"/>
</dbReference>
<dbReference type="Gene3D" id="3.40.50.1820">
    <property type="entry name" value="alpha/beta hydrolase"/>
    <property type="match status" value="1"/>
</dbReference>
<keyword evidence="3" id="KW-1185">Reference proteome</keyword>
<feature type="domain" description="AB hydrolase-1" evidence="1">
    <location>
        <begin position="22"/>
        <end position="253"/>
    </location>
</feature>
<dbReference type="Pfam" id="PF00561">
    <property type="entry name" value="Abhydrolase_1"/>
    <property type="match status" value="1"/>
</dbReference>
<accession>A0AAP2GWW5</accession>
<gene>
    <name evidence="2" type="ORF">KK062_25440</name>
</gene>
<dbReference type="PANTHER" id="PTHR43798:SF33">
    <property type="entry name" value="HYDROLASE, PUTATIVE (AFU_ORTHOLOGUE AFUA_2G14860)-RELATED"/>
    <property type="match status" value="1"/>
</dbReference>
<dbReference type="InterPro" id="IPR000073">
    <property type="entry name" value="AB_hydrolase_1"/>
</dbReference>
<evidence type="ECO:0000313" key="2">
    <source>
        <dbReference type="EMBL" id="MBT1711612.1"/>
    </source>
</evidence>
<dbReference type="SUPFAM" id="SSF53474">
    <property type="entry name" value="alpha/beta-Hydrolases"/>
    <property type="match status" value="1"/>
</dbReference>
<proteinExistence type="predicted"/>
<dbReference type="PANTHER" id="PTHR43798">
    <property type="entry name" value="MONOACYLGLYCEROL LIPASE"/>
    <property type="match status" value="1"/>
</dbReference>
<dbReference type="EMBL" id="JAHESE010000037">
    <property type="protein sequence ID" value="MBT1711612.1"/>
    <property type="molecule type" value="Genomic_DNA"/>
</dbReference>
<name>A0AAP2GWW5_9BACT</name>
<evidence type="ECO:0000259" key="1">
    <source>
        <dbReference type="Pfam" id="PF00561"/>
    </source>
</evidence>
<evidence type="ECO:0000313" key="3">
    <source>
        <dbReference type="Proteomes" id="UP001319080"/>
    </source>
</evidence>
<dbReference type="RefSeq" id="WP_254087182.1">
    <property type="nucleotide sequence ID" value="NZ_JAHESE010000037.1"/>
</dbReference>
<dbReference type="InterPro" id="IPR029058">
    <property type="entry name" value="AB_hydrolase_fold"/>
</dbReference>
<sequence length="271" mass="30431">MFIPYKGSVLFYTRQGHGPENMLLFHGFGQDHHAFDTWTTALANTHTLYIVDLYYHGQSTWSSPDTPIQKADWRAILELFFAQHPLQHFSVAGYSIGARFALATAEALPERTTTVFLIAPDGITGNTWYSLATGTAPARRLFYSMIAHHGRFLSTAQALRSMRLVPANLVKFASYHMSTEERRRRVYAAWIVFRRLTFSLRALAAGLNAHRVGVVMIVGRHDPVIRADGMPRFLRLVQRHHLATLDAGHSGLIARSLSLVQQPPIGPRPTS</sequence>
<dbReference type="GO" id="GO:0016787">
    <property type="term" value="F:hydrolase activity"/>
    <property type="evidence" value="ECO:0007669"/>
    <property type="project" value="UniProtKB-KW"/>
</dbReference>
<reference evidence="2 3" key="1">
    <citation type="submission" date="2021-05" db="EMBL/GenBank/DDBJ databases">
        <title>A Polyphasic approach of four new species of the genus Ohtaekwangia: Ohtaekwangia histidinii sp. nov., Ohtaekwangia cretensis sp. nov., Ohtaekwangia indiensis sp. nov., Ohtaekwangia reichenbachii sp. nov. from diverse environment.</title>
        <authorList>
            <person name="Octaviana S."/>
        </authorList>
    </citation>
    <scope>NUCLEOTIDE SEQUENCE [LARGE SCALE GENOMIC DNA]</scope>
    <source>
        <strain evidence="2 3">PWU5</strain>
    </source>
</reference>
<keyword evidence="2" id="KW-0378">Hydrolase</keyword>
<dbReference type="InterPro" id="IPR050266">
    <property type="entry name" value="AB_hydrolase_sf"/>
</dbReference>